<evidence type="ECO:0000313" key="3">
    <source>
        <dbReference type="Proteomes" id="UP001220377"/>
    </source>
</evidence>
<dbReference type="InterPro" id="IPR016181">
    <property type="entry name" value="Acyl_CoA_acyltransferase"/>
</dbReference>
<gene>
    <name evidence="2" type="ORF">PQ472_00470</name>
</gene>
<evidence type="ECO:0000259" key="1">
    <source>
        <dbReference type="PROSITE" id="PS51186"/>
    </source>
</evidence>
<keyword evidence="3" id="KW-1185">Reference proteome</keyword>
<accession>A0ABY7WUR8</accession>
<sequence>MVTLHFYQDTDTDNQRIAHYQLTNPSFTATPQQALAQASTDPDRLPVLALQDNELVGFFVLVKSAGVNEVGADPRTAILIRSLSVSEAYRHQGVATQMMTVLPDFVRQAFPEVKELTLSVDHGNVAAQKLYAKLNYLDTGRRRYGRYGEQYVLAYRL</sequence>
<dbReference type="CDD" id="cd04301">
    <property type="entry name" value="NAT_SF"/>
    <property type="match status" value="1"/>
</dbReference>
<reference evidence="2 3" key="1">
    <citation type="submission" date="2023-02" db="EMBL/GenBank/DDBJ databases">
        <title>Genome sequence of Lacticaseibacillus sp. KACC 23028.</title>
        <authorList>
            <person name="Kim S."/>
            <person name="Heo J."/>
            <person name="Kwon S.-W."/>
        </authorList>
    </citation>
    <scope>NUCLEOTIDE SEQUENCE [LARGE SCALE GENOMIC DNA]</scope>
    <source>
        <strain evidence="2 3">KACC 23028</strain>
    </source>
</reference>
<dbReference type="PROSITE" id="PS51186">
    <property type="entry name" value="GNAT"/>
    <property type="match status" value="1"/>
</dbReference>
<name>A0ABY7WUR8_9LACO</name>
<dbReference type="Pfam" id="PF00583">
    <property type="entry name" value="Acetyltransf_1"/>
    <property type="match status" value="1"/>
</dbReference>
<proteinExistence type="predicted"/>
<dbReference type="RefSeq" id="WP_274260422.1">
    <property type="nucleotide sequence ID" value="NZ_CP117884.1"/>
</dbReference>
<dbReference type="Proteomes" id="UP001220377">
    <property type="component" value="Chromosome"/>
</dbReference>
<evidence type="ECO:0000313" key="2">
    <source>
        <dbReference type="EMBL" id="WDF82746.1"/>
    </source>
</evidence>
<dbReference type="Gene3D" id="3.40.630.30">
    <property type="match status" value="1"/>
</dbReference>
<dbReference type="EMBL" id="CP117884">
    <property type="protein sequence ID" value="WDF82746.1"/>
    <property type="molecule type" value="Genomic_DNA"/>
</dbReference>
<feature type="domain" description="N-acetyltransferase" evidence="1">
    <location>
        <begin position="4"/>
        <end position="157"/>
    </location>
</feature>
<organism evidence="2 3">
    <name type="scientific">Lacticaseibacillus pabuli</name>
    <dbReference type="NCBI Taxonomy" id="3025672"/>
    <lineage>
        <taxon>Bacteria</taxon>
        <taxon>Bacillati</taxon>
        <taxon>Bacillota</taxon>
        <taxon>Bacilli</taxon>
        <taxon>Lactobacillales</taxon>
        <taxon>Lactobacillaceae</taxon>
        <taxon>Lacticaseibacillus</taxon>
    </lineage>
</organism>
<protein>
    <submittedName>
        <fullName evidence="2">GNAT family N-acetyltransferase</fullName>
    </submittedName>
</protein>
<dbReference type="InterPro" id="IPR000182">
    <property type="entry name" value="GNAT_dom"/>
</dbReference>
<dbReference type="SUPFAM" id="SSF55729">
    <property type="entry name" value="Acyl-CoA N-acyltransferases (Nat)"/>
    <property type="match status" value="1"/>
</dbReference>